<evidence type="ECO:0008006" key="4">
    <source>
        <dbReference type="Google" id="ProtNLM"/>
    </source>
</evidence>
<dbReference type="Pfam" id="PF25209">
    <property type="entry name" value="Phage_capsid_4"/>
    <property type="match status" value="1"/>
</dbReference>
<protein>
    <recommendedName>
        <fullName evidence="4">Bacteriophage Mu GpT domain-containing protein</fullName>
    </recommendedName>
</protein>
<proteinExistence type="predicted"/>
<reference evidence="2 3" key="1">
    <citation type="submission" date="2020-08" db="EMBL/GenBank/DDBJ databases">
        <title>Genome public.</title>
        <authorList>
            <person name="Liu C."/>
            <person name="Sun Q."/>
        </authorList>
    </citation>
    <scope>NUCLEOTIDE SEQUENCE [LARGE SCALE GENOMIC DNA]</scope>
    <source>
        <strain evidence="2 3">NSJ-66</strain>
    </source>
</reference>
<comment type="caution">
    <text evidence="2">The sequence shown here is derived from an EMBL/GenBank/DDBJ whole genome shotgun (WGS) entry which is preliminary data.</text>
</comment>
<dbReference type="RefSeq" id="WP_187024822.1">
    <property type="nucleotide sequence ID" value="NZ_JACOPB010000034.1"/>
</dbReference>
<feature type="compositionally biased region" description="Basic and acidic residues" evidence="1">
    <location>
        <begin position="77"/>
        <end position="86"/>
    </location>
</feature>
<evidence type="ECO:0000313" key="3">
    <source>
        <dbReference type="Proteomes" id="UP000634672"/>
    </source>
</evidence>
<evidence type="ECO:0000313" key="2">
    <source>
        <dbReference type="EMBL" id="MBC5712403.1"/>
    </source>
</evidence>
<name>A0ABR7HGW1_9FIRM</name>
<gene>
    <name evidence="2" type="ORF">H8S75_31370</name>
</gene>
<organism evidence="2 3">
    <name type="scientific">Hungatella hominis</name>
    <dbReference type="NCBI Taxonomy" id="2763050"/>
    <lineage>
        <taxon>Bacteria</taxon>
        <taxon>Bacillati</taxon>
        <taxon>Bacillota</taxon>
        <taxon>Clostridia</taxon>
        <taxon>Lachnospirales</taxon>
        <taxon>Lachnospiraceae</taxon>
        <taxon>Hungatella</taxon>
    </lineage>
</organism>
<dbReference type="Proteomes" id="UP000634672">
    <property type="component" value="Unassembled WGS sequence"/>
</dbReference>
<keyword evidence="3" id="KW-1185">Reference proteome</keyword>
<accession>A0ABR7HGW1</accession>
<feature type="region of interest" description="Disordered" evidence="1">
    <location>
        <begin position="37"/>
        <end position="86"/>
    </location>
</feature>
<evidence type="ECO:0000256" key="1">
    <source>
        <dbReference type="SAM" id="MobiDB-lite"/>
    </source>
</evidence>
<sequence>MGRKQIMARQQELVSKAKAENRDLTVEEQAEFDGLQRALDFLSDSGEPGGTDGERSLSGSTGDDPTGRMGDPLSPEEAAKRAIEAERKRSADITELCRTFQLDPNDYILSGKSMEEVRSAVLKQLQENNAPVGARVTVDEEDKFRDCVSDALMIRAGVMVSKPAPGSSDFRNMRLRDLAVECLARSGEDTRNLLRASTDDLYETLCRQFYNPTSAFPAILDSTIKKSIVKLYEQVPTTFQTWTTKGSLSDFKETADHEYVIGGMGDFEKVPENGELKADMPRTERLPSRKLETYGKQFSMSRQAFINDDIGFLTEIPGLYATKAKMTVDKQVYSLLFNNGKIFDGVNLFDTKHNNVMEKGGKPSQEAIQKIILQMQKQKDQFGEPIYVTPQYIIVPVGYEFDLAVILHSTQVTGSANNDINPLYNYPLQIVQTPVLNALAGEKACPWFMVANPMSVKHIQVDYLNGQETPIVRRMEAAGTLGFTWDVYTDWGIAVRDFRGITKNPGEIIA</sequence>
<dbReference type="EMBL" id="JACOPB010000034">
    <property type="protein sequence ID" value="MBC5712403.1"/>
    <property type="molecule type" value="Genomic_DNA"/>
</dbReference>